<dbReference type="AlphaFoldDB" id="U4THR7"/>
<keyword evidence="1" id="KW-0812">Transmembrane</keyword>
<gene>
    <name evidence="4" type="ORF">L248_2254</name>
</gene>
<dbReference type="Pfam" id="PF11797">
    <property type="entry name" value="WxLIP_HBD"/>
    <property type="match status" value="1"/>
</dbReference>
<evidence type="ECO:0000313" key="5">
    <source>
        <dbReference type="Proteomes" id="UP000030647"/>
    </source>
</evidence>
<feature type="transmembrane region" description="Helical" evidence="1">
    <location>
        <begin position="317"/>
        <end position="340"/>
    </location>
</feature>
<dbReference type="HOGENOM" id="CLU_051987_2_0_9"/>
<protein>
    <submittedName>
        <fullName evidence="4">Uncharacterized protein</fullName>
    </submittedName>
</protein>
<name>U4THR7_9LACO</name>
<dbReference type="STRING" id="1231336.L248_2254"/>
<feature type="domain" description="WxL Interacting Protein host binding" evidence="3">
    <location>
        <begin position="170"/>
        <end position="310"/>
    </location>
</feature>
<dbReference type="Pfam" id="PF06030">
    <property type="entry name" value="WxLIP_PGBD"/>
    <property type="match status" value="1"/>
</dbReference>
<dbReference type="InterPro" id="IPR010317">
    <property type="entry name" value="WxLIP_PGBD"/>
</dbReference>
<accession>U4THR7</accession>
<keyword evidence="5" id="KW-1185">Reference proteome</keyword>
<evidence type="ECO:0000313" key="4">
    <source>
        <dbReference type="EMBL" id="ERL63714.1"/>
    </source>
</evidence>
<keyword evidence="1" id="KW-0472">Membrane</keyword>
<evidence type="ECO:0000256" key="1">
    <source>
        <dbReference type="SAM" id="Phobius"/>
    </source>
</evidence>
<organism evidence="4 5">
    <name type="scientific">Schleiferilactobacillus shenzhenensis LY-73</name>
    <dbReference type="NCBI Taxonomy" id="1231336"/>
    <lineage>
        <taxon>Bacteria</taxon>
        <taxon>Bacillati</taxon>
        <taxon>Bacillota</taxon>
        <taxon>Bacilli</taxon>
        <taxon>Lactobacillales</taxon>
        <taxon>Lactobacillaceae</taxon>
        <taxon>Schleiferilactobacillus</taxon>
    </lineage>
</organism>
<feature type="domain" description="WxL Interacting Protein peptidoglycan binding" evidence="2">
    <location>
        <begin position="34"/>
        <end position="151"/>
    </location>
</feature>
<dbReference type="eggNOG" id="COG4072">
    <property type="taxonomic scope" value="Bacteria"/>
</dbReference>
<proteinExistence type="predicted"/>
<reference evidence="5" key="1">
    <citation type="journal article" date="2013" name="Genome Announc.">
        <title>Whole-Genome Sequencing of Lactobacillus shenzhenensis Strain LY-73T.</title>
        <authorList>
            <person name="Lin Z."/>
            <person name="Liu Z."/>
            <person name="Yang R."/>
            <person name="Zou Y."/>
            <person name="Wan D."/>
            <person name="Chen J."/>
            <person name="Guo M."/>
            <person name="Zhao J."/>
            <person name="Fang C."/>
            <person name="Yang R."/>
            <person name="Liu F."/>
        </authorList>
    </citation>
    <scope>NUCLEOTIDE SEQUENCE [LARGE SCALE GENOMIC DNA]</scope>
    <source>
        <strain evidence="5">LY-73</strain>
    </source>
</reference>
<keyword evidence="1" id="KW-1133">Transmembrane helix</keyword>
<evidence type="ECO:0000259" key="3">
    <source>
        <dbReference type="Pfam" id="PF11797"/>
    </source>
</evidence>
<evidence type="ECO:0000259" key="2">
    <source>
        <dbReference type="Pfam" id="PF06030"/>
    </source>
</evidence>
<dbReference type="Proteomes" id="UP000030647">
    <property type="component" value="Unassembled WGS sequence"/>
</dbReference>
<sequence>MLTVFTILSVLFMIGWWQETDVSIVRADESDIGFRVNPVIPTNQEEKNASWFRLNLKSGDTQPLQMNVTNTLKKDITMKCVPTVAVTNPIGQVLYNQMTPKRDDTLQMDFTKIGPRPFTFKIPAGKTMVVTQVIKVPKTNFNGAVFGGFVFYSNDVNAAHQQSASSSKRGVSMFNQYQIVVATVLNINKAAEVTPDLRIDRVTPMAYRGNPAVTAQFHNTKPAVIEGQQMSFNARVYYRGGKKVLFRNVTNQMNFAPNSTIDYVISWGNTRMQPGNYTLRTKVTTGGAGPSWNLVKNFTITGNQADKLNKGTKRADYSWLIIFLIIAGLMLVAILIAWVYRAGKRSSVKNAGH</sequence>
<dbReference type="EMBL" id="KI271618">
    <property type="protein sequence ID" value="ERL63714.1"/>
    <property type="molecule type" value="Genomic_DNA"/>
</dbReference>
<dbReference type="InterPro" id="IPR021759">
    <property type="entry name" value="WxLIP_HBD"/>
</dbReference>